<evidence type="ECO:0000256" key="1">
    <source>
        <dbReference type="SAM" id="SignalP"/>
    </source>
</evidence>
<dbReference type="Pfam" id="PF03372">
    <property type="entry name" value="Exo_endo_phos"/>
    <property type="match status" value="1"/>
</dbReference>
<dbReference type="SUPFAM" id="SSF56219">
    <property type="entry name" value="DNase I-like"/>
    <property type="match status" value="1"/>
</dbReference>
<dbReference type="PANTHER" id="PTHR14859:SF15">
    <property type="entry name" value="ENDONUCLEASE_EXONUCLEASE_PHOSPHATASE DOMAIN-CONTAINING PROTEIN"/>
    <property type="match status" value="1"/>
</dbReference>
<dbReference type="Proteomes" id="UP000823771">
    <property type="component" value="Unassembled WGS sequence"/>
</dbReference>
<dbReference type="AlphaFoldDB" id="A0A9D9IS68"/>
<gene>
    <name evidence="3" type="ORF">IAB80_00060</name>
</gene>
<dbReference type="InterPro" id="IPR005135">
    <property type="entry name" value="Endo/exonuclease/phosphatase"/>
</dbReference>
<keyword evidence="3" id="KW-0255">Endonuclease</keyword>
<evidence type="ECO:0000313" key="4">
    <source>
        <dbReference type="Proteomes" id="UP000823771"/>
    </source>
</evidence>
<dbReference type="GO" id="GO:0016020">
    <property type="term" value="C:membrane"/>
    <property type="evidence" value="ECO:0007669"/>
    <property type="project" value="GOC"/>
</dbReference>
<keyword evidence="1" id="KW-0732">Signal</keyword>
<dbReference type="GO" id="GO:0006506">
    <property type="term" value="P:GPI anchor biosynthetic process"/>
    <property type="evidence" value="ECO:0007669"/>
    <property type="project" value="TreeGrafter"/>
</dbReference>
<proteinExistence type="predicted"/>
<organism evidence="3 4">
    <name type="scientific">Candidatus Cryptobacteroides excrementipullorum</name>
    <dbReference type="NCBI Taxonomy" id="2840761"/>
    <lineage>
        <taxon>Bacteria</taxon>
        <taxon>Pseudomonadati</taxon>
        <taxon>Bacteroidota</taxon>
        <taxon>Bacteroidia</taxon>
        <taxon>Bacteroidales</taxon>
        <taxon>Candidatus Cryptobacteroides</taxon>
    </lineage>
</organism>
<dbReference type="PROSITE" id="PS51257">
    <property type="entry name" value="PROKAR_LIPOPROTEIN"/>
    <property type="match status" value="1"/>
</dbReference>
<name>A0A9D9IS68_9BACT</name>
<keyword evidence="3" id="KW-0540">Nuclease</keyword>
<dbReference type="GO" id="GO:0004519">
    <property type="term" value="F:endonuclease activity"/>
    <property type="evidence" value="ECO:0007669"/>
    <property type="project" value="UniProtKB-KW"/>
</dbReference>
<comment type="caution">
    <text evidence="3">The sequence shown here is derived from an EMBL/GenBank/DDBJ whole genome shotgun (WGS) entry which is preliminary data.</text>
</comment>
<accession>A0A9D9IS68</accession>
<feature type="chain" id="PRO_5038343738" evidence="1">
    <location>
        <begin position="19"/>
        <end position="280"/>
    </location>
</feature>
<evidence type="ECO:0000259" key="2">
    <source>
        <dbReference type="Pfam" id="PF03372"/>
    </source>
</evidence>
<dbReference type="EMBL" id="JADILZ010000001">
    <property type="protein sequence ID" value="MBO8477291.1"/>
    <property type="molecule type" value="Genomic_DNA"/>
</dbReference>
<feature type="signal peptide" evidence="1">
    <location>
        <begin position="1"/>
        <end position="18"/>
    </location>
</feature>
<reference evidence="3" key="1">
    <citation type="submission" date="2020-10" db="EMBL/GenBank/DDBJ databases">
        <authorList>
            <person name="Gilroy R."/>
        </authorList>
    </citation>
    <scope>NUCLEOTIDE SEQUENCE</scope>
    <source>
        <strain evidence="3">2478</strain>
    </source>
</reference>
<protein>
    <submittedName>
        <fullName evidence="3">Endonuclease/exonuclease/phosphatase family protein</fullName>
    </submittedName>
</protein>
<evidence type="ECO:0000313" key="3">
    <source>
        <dbReference type="EMBL" id="MBO8477291.1"/>
    </source>
</evidence>
<feature type="domain" description="Endonuclease/exonuclease/phosphatase" evidence="2">
    <location>
        <begin position="48"/>
        <end position="241"/>
    </location>
</feature>
<dbReference type="PANTHER" id="PTHR14859">
    <property type="entry name" value="CALCOFLUOR WHITE HYPERSENSITIVE PROTEIN PRECURSOR"/>
    <property type="match status" value="1"/>
</dbReference>
<reference evidence="3" key="2">
    <citation type="journal article" date="2021" name="PeerJ">
        <title>Extensive microbial diversity within the chicken gut microbiome revealed by metagenomics and culture.</title>
        <authorList>
            <person name="Gilroy R."/>
            <person name="Ravi A."/>
            <person name="Getino M."/>
            <person name="Pursley I."/>
            <person name="Horton D.L."/>
            <person name="Alikhan N.F."/>
            <person name="Baker D."/>
            <person name="Gharbi K."/>
            <person name="Hall N."/>
            <person name="Watson M."/>
            <person name="Adriaenssens E.M."/>
            <person name="Foster-Nyarko E."/>
            <person name="Jarju S."/>
            <person name="Secka A."/>
            <person name="Antonio M."/>
            <person name="Oren A."/>
            <person name="Chaudhuri R.R."/>
            <person name="La Ragione R."/>
            <person name="Hildebrand F."/>
            <person name="Pallen M.J."/>
        </authorList>
    </citation>
    <scope>NUCLEOTIDE SEQUENCE</scope>
    <source>
        <strain evidence="3">2478</strain>
    </source>
</reference>
<sequence length="280" mass="30701">MKKTILFISAVLSLAVMSCNSTRKPGAGIPAVQDAAVYAKEDGATRIVSYNVGVFGKYTDNSSKMVSDMMKEIKADVMVLNEIDRNNERHSYDQLAEFAGYMGWKYIYAPAMPYKGGEYGNGLVYSGAERLLDSFTIPLKKKSGSEDRVCVVAEFVDFVLAGTHLDVGSEEDRINGARTITKELRARYANAGKPVFLCGDMNARPESEVIRTLEEDWTRISSLGNSHSSADPNKCIDYIFALDGTGGYKVTSSGVLTEFKTGDVKEASDHLPIYADVKFN</sequence>
<dbReference type="InterPro" id="IPR051916">
    <property type="entry name" value="GPI-anchor_lipid_remodeler"/>
</dbReference>
<keyword evidence="3" id="KW-0378">Hydrolase</keyword>
<dbReference type="InterPro" id="IPR036691">
    <property type="entry name" value="Endo/exonu/phosph_ase_sf"/>
</dbReference>
<dbReference type="Gene3D" id="3.60.10.10">
    <property type="entry name" value="Endonuclease/exonuclease/phosphatase"/>
    <property type="match status" value="1"/>
</dbReference>